<evidence type="ECO:0000256" key="12">
    <source>
        <dbReference type="ARBA" id="ARBA00052957"/>
    </source>
</evidence>
<dbReference type="PANTHER" id="PTHR48207:SF3">
    <property type="entry name" value="SUCCINATE--HYDROXYMETHYLGLUTARATE COA-TRANSFERASE"/>
    <property type="match status" value="1"/>
</dbReference>
<evidence type="ECO:0000256" key="2">
    <source>
        <dbReference type="ARBA" id="ARBA00008383"/>
    </source>
</evidence>
<comment type="catalytic activity">
    <reaction evidence="12">
        <text>itaconate + succinyl-CoA = itaconyl-CoA + succinate</text>
        <dbReference type="Rhea" id="RHEA:38283"/>
        <dbReference type="ChEBI" id="CHEBI:17240"/>
        <dbReference type="ChEBI" id="CHEBI:30031"/>
        <dbReference type="ChEBI" id="CHEBI:57292"/>
        <dbReference type="ChEBI" id="CHEBI:57381"/>
    </reaction>
    <physiologicalReaction direction="left-to-right" evidence="12">
        <dbReference type="Rhea" id="RHEA:38284"/>
    </physiologicalReaction>
    <physiologicalReaction direction="right-to-left" evidence="12">
        <dbReference type="Rhea" id="RHEA:38285"/>
    </physiologicalReaction>
</comment>
<evidence type="ECO:0000256" key="16">
    <source>
        <dbReference type="ARBA" id="ARBA00075311"/>
    </source>
</evidence>
<dbReference type="InterPro" id="IPR003673">
    <property type="entry name" value="CoA-Trfase_fam_III"/>
</dbReference>
<evidence type="ECO:0000256" key="15">
    <source>
        <dbReference type="ARBA" id="ARBA00072178"/>
    </source>
</evidence>
<protein>
    <recommendedName>
        <fullName evidence="15">Succinyl-CoA:glutarate CoA-transferase</fullName>
        <ecNumber evidence="14">2.8.3.13</ecNumber>
    </recommendedName>
    <alternativeName>
        <fullName evidence="17">Dicarboxyl-CoA:dicarboxylic acid coenzyme A transferase SUGCT</fullName>
    </alternativeName>
    <alternativeName>
        <fullName evidence="16">Succinate--hydroxymethylglutarate CoA-transferase</fullName>
    </alternativeName>
</protein>
<dbReference type="GO" id="GO:0005739">
    <property type="term" value="C:mitochondrion"/>
    <property type="evidence" value="ECO:0007669"/>
    <property type="project" value="UniProtKB-SubCell"/>
</dbReference>
<comment type="catalytic activity">
    <reaction evidence="8">
        <text>3-hydroxy-3-methylglutarate + succinyl-CoA = (3S)-3-hydroxy-3-methylglutaryl-CoA + succinate</text>
        <dbReference type="Rhea" id="RHEA:12284"/>
        <dbReference type="ChEBI" id="CHEBI:17325"/>
        <dbReference type="ChEBI" id="CHEBI:30031"/>
        <dbReference type="ChEBI" id="CHEBI:43074"/>
        <dbReference type="ChEBI" id="CHEBI:57292"/>
        <dbReference type="EC" id="2.8.3.13"/>
    </reaction>
    <physiologicalReaction direction="left-to-right" evidence="8">
        <dbReference type="Rhea" id="RHEA:12285"/>
    </physiologicalReaction>
    <physiologicalReaction direction="right-to-left" evidence="8">
        <dbReference type="Rhea" id="RHEA:12286"/>
    </physiologicalReaction>
</comment>
<dbReference type="InterPro" id="IPR023606">
    <property type="entry name" value="CoA-Trfase_III_dom_1_sf"/>
</dbReference>
<dbReference type="Pfam" id="PF02515">
    <property type="entry name" value="CoA_transf_3"/>
    <property type="match status" value="1"/>
</dbReference>
<dbReference type="SUPFAM" id="SSF89796">
    <property type="entry name" value="CoA-transferase family III (CaiB/BaiF)"/>
    <property type="match status" value="1"/>
</dbReference>
<dbReference type="PANTHER" id="PTHR48207">
    <property type="entry name" value="SUCCINATE--HYDROXYMETHYLGLUTARATE COA-TRANSFERASE"/>
    <property type="match status" value="1"/>
</dbReference>
<keyword evidence="4" id="KW-0809">Transit peptide</keyword>
<dbReference type="InterPro" id="IPR050483">
    <property type="entry name" value="CoA-transferase_III_domain"/>
</dbReference>
<comment type="catalytic activity">
    <reaction evidence="7">
        <text>glutarate + succinyl-CoA = glutaryl-CoA + succinate</text>
        <dbReference type="Rhea" id="RHEA:67900"/>
        <dbReference type="ChEBI" id="CHEBI:30031"/>
        <dbReference type="ChEBI" id="CHEBI:30921"/>
        <dbReference type="ChEBI" id="CHEBI:57292"/>
        <dbReference type="ChEBI" id="CHEBI:57378"/>
    </reaction>
    <physiologicalReaction direction="left-to-right" evidence="7">
        <dbReference type="Rhea" id="RHEA:67901"/>
    </physiologicalReaction>
    <physiologicalReaction direction="right-to-left" evidence="7">
        <dbReference type="Rhea" id="RHEA:67902"/>
    </physiologicalReaction>
</comment>
<evidence type="ECO:0000256" key="14">
    <source>
        <dbReference type="ARBA" id="ARBA00066474"/>
    </source>
</evidence>
<evidence type="ECO:0000256" key="7">
    <source>
        <dbReference type="ARBA" id="ARBA00050578"/>
    </source>
</evidence>
<evidence type="ECO:0000256" key="17">
    <source>
        <dbReference type="ARBA" id="ARBA00080717"/>
    </source>
</evidence>
<evidence type="ECO:0000313" key="19">
    <source>
        <dbReference type="Proteomes" id="UP001497382"/>
    </source>
</evidence>
<dbReference type="AlphaFoldDB" id="A0AAV2BLZ8"/>
<comment type="catalytic activity">
    <reaction evidence="11">
        <text>hexanedioate + glutaryl-CoA = hexanedioyl-CoA + glutarate</text>
        <dbReference type="Rhea" id="RHEA:81711"/>
        <dbReference type="ChEBI" id="CHEBI:17128"/>
        <dbReference type="ChEBI" id="CHEBI:30921"/>
        <dbReference type="ChEBI" id="CHEBI:57378"/>
        <dbReference type="ChEBI" id="CHEBI:76327"/>
    </reaction>
    <physiologicalReaction direction="left-to-right" evidence="11">
        <dbReference type="Rhea" id="RHEA:81712"/>
    </physiologicalReaction>
    <physiologicalReaction direction="right-to-left" evidence="11">
        <dbReference type="Rhea" id="RHEA:81713"/>
    </physiologicalReaction>
</comment>
<dbReference type="FunFam" id="3.40.50.10540:FF:000005">
    <property type="entry name" value="succinate--hydroxymethylglutarate CoA-transferase isoform X1"/>
    <property type="match status" value="1"/>
</dbReference>
<evidence type="ECO:0000256" key="5">
    <source>
        <dbReference type="ARBA" id="ARBA00022990"/>
    </source>
</evidence>
<evidence type="ECO:0000256" key="8">
    <source>
        <dbReference type="ARBA" id="ARBA00051001"/>
    </source>
</evidence>
<keyword evidence="3" id="KW-0808">Transferase</keyword>
<keyword evidence="19" id="KW-1185">Reference proteome</keyword>
<keyword evidence="6" id="KW-0496">Mitochondrion</keyword>
<dbReference type="FunFam" id="3.30.1540.10:FF:000005">
    <property type="entry name" value="succinate--hydroxymethylglutarate CoA-transferase isoform X4"/>
    <property type="match status" value="1"/>
</dbReference>
<evidence type="ECO:0000256" key="6">
    <source>
        <dbReference type="ARBA" id="ARBA00023128"/>
    </source>
</evidence>
<dbReference type="EMBL" id="CAXIEN010000419">
    <property type="protein sequence ID" value="CAL1297286.1"/>
    <property type="molecule type" value="Genomic_DNA"/>
</dbReference>
<comment type="catalytic activity">
    <reaction evidence="9">
        <text>itaconate + glutaryl-CoA = itaconyl-CoA + glutarate</text>
        <dbReference type="Rhea" id="RHEA:81715"/>
        <dbReference type="ChEBI" id="CHEBI:17240"/>
        <dbReference type="ChEBI" id="CHEBI:30921"/>
        <dbReference type="ChEBI" id="CHEBI:57378"/>
        <dbReference type="ChEBI" id="CHEBI:57381"/>
    </reaction>
    <physiologicalReaction direction="left-to-right" evidence="9">
        <dbReference type="Rhea" id="RHEA:81716"/>
    </physiologicalReaction>
    <physiologicalReaction direction="right-to-left" evidence="9">
        <dbReference type="Rhea" id="RHEA:81717"/>
    </physiologicalReaction>
</comment>
<name>A0AAV2BLZ8_9ARAC</name>
<comment type="subcellular location">
    <subcellularLocation>
        <location evidence="1">Mitochondrion</location>
    </subcellularLocation>
</comment>
<gene>
    <name evidence="18" type="ORF">LARSCL_LOCUS20222</name>
</gene>
<comment type="similarity">
    <text evidence="2">Belongs to the CoA-transferase III family.</text>
</comment>
<comment type="catalytic activity">
    <reaction evidence="10">
        <text>3-hydroxy-3-methylglutarate + glutaryl-CoA = (3S)-3-hydroxy-3-methylglutaryl-CoA + glutarate</text>
        <dbReference type="Rhea" id="RHEA:81723"/>
        <dbReference type="ChEBI" id="CHEBI:17325"/>
        <dbReference type="ChEBI" id="CHEBI:30921"/>
        <dbReference type="ChEBI" id="CHEBI:43074"/>
        <dbReference type="ChEBI" id="CHEBI:57378"/>
    </reaction>
    <physiologicalReaction direction="left-to-right" evidence="10">
        <dbReference type="Rhea" id="RHEA:81724"/>
    </physiologicalReaction>
    <physiologicalReaction direction="right-to-left" evidence="10">
        <dbReference type="Rhea" id="RHEA:81725"/>
    </physiologicalReaction>
</comment>
<reference evidence="18 19" key="1">
    <citation type="submission" date="2024-04" db="EMBL/GenBank/DDBJ databases">
        <authorList>
            <person name="Rising A."/>
            <person name="Reimegard J."/>
            <person name="Sonavane S."/>
            <person name="Akerstrom W."/>
            <person name="Nylinder S."/>
            <person name="Hedman E."/>
            <person name="Kallberg Y."/>
        </authorList>
    </citation>
    <scope>NUCLEOTIDE SEQUENCE [LARGE SCALE GENOMIC DNA]</scope>
</reference>
<evidence type="ECO:0000256" key="1">
    <source>
        <dbReference type="ARBA" id="ARBA00004173"/>
    </source>
</evidence>
<dbReference type="Proteomes" id="UP001497382">
    <property type="component" value="Unassembled WGS sequence"/>
</dbReference>
<evidence type="ECO:0000313" key="18">
    <source>
        <dbReference type="EMBL" id="CAL1297286.1"/>
    </source>
</evidence>
<evidence type="ECO:0000256" key="9">
    <source>
        <dbReference type="ARBA" id="ARBA00051571"/>
    </source>
</evidence>
<comment type="caution">
    <text evidence="18">The sequence shown here is derived from an EMBL/GenBank/DDBJ whole genome shotgun (WGS) entry which is preliminary data.</text>
</comment>
<accession>A0AAV2BLZ8</accession>
<proteinExistence type="inferred from homology"/>
<keyword evidence="5" id="KW-0007">Acetylation</keyword>
<evidence type="ECO:0000256" key="4">
    <source>
        <dbReference type="ARBA" id="ARBA00022946"/>
    </source>
</evidence>
<evidence type="ECO:0000256" key="10">
    <source>
        <dbReference type="ARBA" id="ARBA00052000"/>
    </source>
</evidence>
<comment type="function">
    <text evidence="13">Coenzyme A (CoA) transferase that reversibly catalyzes the transfer of a CoA moiety from a dicarboxyl-CoA to a dicarboxylate in a metabolite recycling process. Displays preference for succinyl-CoA and glutarate-CoA as dicarboxyl-CoA donors and glutarate, succinate, adipate/hexanedioate, itaconate and 3-hydroxy-3-methylglutarate as dicarboxylate acceptors. Acts on intermediates or end products of lysine and tryptophan degradation pathway, in particular catalyzes succinyl-CoA-dependent reesterification of free glutarate into glutaryl-CoA to prevent renal excretion of glutarate. Upon inflammation, may convert macrophage-derived itaconate to itaconyl-CoA in erythroid precursors where it negatively regulates the TCA cycle and heme synthesis to limit erythroid differentiation in the context of stress erythropoiesis.</text>
</comment>
<evidence type="ECO:0000256" key="11">
    <source>
        <dbReference type="ARBA" id="ARBA00052509"/>
    </source>
</evidence>
<evidence type="ECO:0000256" key="3">
    <source>
        <dbReference type="ARBA" id="ARBA00022679"/>
    </source>
</evidence>
<dbReference type="EC" id="2.8.3.13" evidence="14"/>
<dbReference type="GO" id="GO:0047369">
    <property type="term" value="F:succinate-hydroxymethylglutarate CoA-transferase activity"/>
    <property type="evidence" value="ECO:0007669"/>
    <property type="project" value="UniProtKB-EC"/>
</dbReference>
<dbReference type="Gene3D" id="3.40.50.10540">
    <property type="entry name" value="Crotonobetainyl-coa:carnitine coa-transferase, domain 1"/>
    <property type="match status" value="2"/>
</dbReference>
<sequence>MNSGFRKIFWNKYRIDLQLKRMVSDISENQPIKSPLSGIRVLDLTRILAGPFCTMILGDLGAEIIKVENPDGGDETRNWGPPFVNGESTYFLSINRNKKSIAIDMKMPKGRDLIKELAVKSDVLVENFVPGKLSTFGLDYESLHETAPHLVYCSITVQQRIVKISNLEFVGYGSRGPYSTRPGFDVIAASESGLMHITGPEDGEPCKVGVAMTDLSTGLYAHGAIMAALLQRLKTGKGQKIDCDLLSTQVSLLVNISSNYLNGRKEAKRWGTAHESIVPYQAFKTKDGYITVGAASNKQFKILCEILNVQHFLADPRYLSNKDRVQNRKVLISELINIFSKKTTQQWLKMLEGSGIPYGPVNNMKQVFSDPQVIHNKMILDMIHPTAGNIKVTGPAVKYSDSMNKGRLPPPVFAEHTDVILSKVLSYSENEIQNLRKSKVVV</sequence>
<organism evidence="18 19">
    <name type="scientific">Larinioides sclopetarius</name>
    <dbReference type="NCBI Taxonomy" id="280406"/>
    <lineage>
        <taxon>Eukaryota</taxon>
        <taxon>Metazoa</taxon>
        <taxon>Ecdysozoa</taxon>
        <taxon>Arthropoda</taxon>
        <taxon>Chelicerata</taxon>
        <taxon>Arachnida</taxon>
        <taxon>Araneae</taxon>
        <taxon>Araneomorphae</taxon>
        <taxon>Entelegynae</taxon>
        <taxon>Araneoidea</taxon>
        <taxon>Araneidae</taxon>
        <taxon>Larinioides</taxon>
    </lineage>
</organism>
<evidence type="ECO:0000256" key="13">
    <source>
        <dbReference type="ARBA" id="ARBA00059512"/>
    </source>
</evidence>